<dbReference type="PANTHER" id="PTHR45630">
    <property type="entry name" value="CATION-TRANSPORTING ATPASE-RELATED"/>
    <property type="match status" value="1"/>
</dbReference>
<dbReference type="GO" id="GO:0005524">
    <property type="term" value="F:ATP binding"/>
    <property type="evidence" value="ECO:0007669"/>
    <property type="project" value="UniProtKB-KW"/>
</dbReference>
<dbReference type="GO" id="GO:0016020">
    <property type="term" value="C:membrane"/>
    <property type="evidence" value="ECO:0007669"/>
    <property type="project" value="UniProtKB-SubCell"/>
</dbReference>
<comment type="subcellular location">
    <subcellularLocation>
        <location evidence="1">Membrane</location>
        <topology evidence="1">Multi-pass membrane protein</topology>
    </subcellularLocation>
</comment>
<dbReference type="Gene3D" id="2.70.150.10">
    <property type="entry name" value="Calcium-transporting ATPase, cytoplasmic transduction domain A"/>
    <property type="match status" value="1"/>
</dbReference>
<evidence type="ECO:0000256" key="5">
    <source>
        <dbReference type="ARBA" id="ARBA00022840"/>
    </source>
</evidence>
<evidence type="ECO:0000256" key="8">
    <source>
        <dbReference type="ARBA" id="ARBA00022989"/>
    </source>
</evidence>
<dbReference type="Proteomes" id="UP000751190">
    <property type="component" value="Unassembled WGS sequence"/>
</dbReference>
<accession>A0A8J5XCW3</accession>
<dbReference type="InterPro" id="IPR044492">
    <property type="entry name" value="P_typ_ATPase_HD_dom"/>
</dbReference>
<dbReference type="InterPro" id="IPR059000">
    <property type="entry name" value="ATPase_P-type_domA"/>
</dbReference>
<dbReference type="PROSITE" id="PS01229">
    <property type="entry name" value="COF_2"/>
    <property type="match status" value="1"/>
</dbReference>
<dbReference type="OrthoDB" id="48943at2759"/>
<evidence type="ECO:0000256" key="10">
    <source>
        <dbReference type="SAM" id="MobiDB-lite"/>
    </source>
</evidence>
<evidence type="ECO:0000313" key="15">
    <source>
        <dbReference type="Proteomes" id="UP000751190"/>
    </source>
</evidence>
<feature type="region of interest" description="Disordered" evidence="10">
    <location>
        <begin position="334"/>
        <end position="388"/>
    </location>
</feature>
<keyword evidence="15" id="KW-1185">Reference proteome</keyword>
<evidence type="ECO:0000256" key="2">
    <source>
        <dbReference type="ARBA" id="ARBA00022692"/>
    </source>
</evidence>
<dbReference type="InterPro" id="IPR023299">
    <property type="entry name" value="ATPase_P-typ_cyto_dom_N"/>
</dbReference>
<protein>
    <recommendedName>
        <fullName evidence="16">Cation-transporting ATPase</fullName>
    </recommendedName>
</protein>
<dbReference type="PROSITE" id="PS00154">
    <property type="entry name" value="ATPASE_E1_E2"/>
    <property type="match status" value="1"/>
</dbReference>
<feature type="domain" description="Cation-transporting P-type ATPase N-terminal" evidence="13">
    <location>
        <begin position="184"/>
        <end position="238"/>
    </location>
</feature>
<proteinExistence type="predicted"/>
<evidence type="ECO:0000259" key="12">
    <source>
        <dbReference type="Pfam" id="PF00122"/>
    </source>
</evidence>
<dbReference type="EMBL" id="JAGTXO010000008">
    <property type="protein sequence ID" value="KAG8466361.1"/>
    <property type="molecule type" value="Genomic_DNA"/>
</dbReference>
<dbReference type="SUPFAM" id="SSF81653">
    <property type="entry name" value="Calcium ATPase, transduction domain A"/>
    <property type="match status" value="1"/>
</dbReference>
<feature type="compositionally biased region" description="Basic and acidic residues" evidence="10">
    <location>
        <begin position="370"/>
        <end position="380"/>
    </location>
</feature>
<evidence type="ECO:0000256" key="11">
    <source>
        <dbReference type="SAM" id="SignalP"/>
    </source>
</evidence>
<dbReference type="OMA" id="CACAYVA"/>
<feature type="chain" id="PRO_5035249754" description="Cation-transporting ATPase" evidence="11">
    <location>
        <begin position="19"/>
        <end position="1421"/>
    </location>
</feature>
<keyword evidence="2" id="KW-0812">Transmembrane</keyword>
<dbReference type="GO" id="GO:0019829">
    <property type="term" value="F:ATPase-coupled monoatomic cation transmembrane transporter activity"/>
    <property type="evidence" value="ECO:0007669"/>
    <property type="project" value="TreeGrafter"/>
</dbReference>
<name>A0A8J5XCW3_DIALT</name>
<dbReference type="InterPro" id="IPR023214">
    <property type="entry name" value="HAD_sf"/>
</dbReference>
<keyword evidence="9" id="KW-0472">Membrane</keyword>
<dbReference type="Pfam" id="PF00690">
    <property type="entry name" value="Cation_ATPase_N"/>
    <property type="match status" value="1"/>
</dbReference>
<dbReference type="Pfam" id="PF00122">
    <property type="entry name" value="E1-E2_ATPase"/>
    <property type="match status" value="1"/>
</dbReference>
<feature type="compositionally biased region" description="Acidic residues" evidence="10">
    <location>
        <begin position="648"/>
        <end position="659"/>
    </location>
</feature>
<keyword evidence="8" id="KW-1133">Transmembrane helix</keyword>
<keyword evidence="11" id="KW-0732">Signal</keyword>
<sequence>MACVALIGLVAFAASRDAHLGRRPAGDAPCASTSIESIRLVRRRPLSRALQHVPFCAVHAATLRGVRAAPAESVAPAVRATVGVLLHALFVLAQFWLPALGWRLHYAPEACSALATHALVRPRPSCGPLSLVELYRTRSRLQISAHHVRLAAATPARAGRLPTSASLHFREPRLPTARPLRWYHARAVTGLASREHARLLDVHGPNECSLPPPSARRLLVAQLLAPLTIVQLATALLWCLDADVGRALMGMFSALSFEATTALASYRSALAVHRLHQPPPPVLALRDGDWAAVPARTLCPGDVFSLRAGARVPCDAVLMHGSALIDEASLTGEAVPQPKEGLPHAPPRRTAPTPPNAPSASSPGQGRTPDGLERLDDAPGGRHAGSALRGGTRALLVDVVSLRPSNAATPSPRASAARHVAFPPDGGVPCVAVRTGHRAAHGVALRAAARTAAPHASVASGAAETRESLIVVALMLTAGACACAYVARHARASSERALYVHCALILLSVVPADLPSQAALSVGAALRSLRAHGVLCVDPAALPAAGRVSCVAFDKTGTLIDDEPTLRGVIPASALHQPPAPSAKRRDGAAAAVVDARDAPWAARLALASCHALMPLAGAAGAAEAEALDGRTEGTARAAQPDGSSDAELSDASDSELSDPSDALGDPIERAALCALGCALSADGHATLLPQPAAQSARHMPNAAGTEAARGARQARVSARAPGALIELVAREPFSPDRRRMSVVVRVSAQPRDAHLPAGARGTWVFVKGAAEAIAALSGIVPPGYAAAHERAAARGERVLAIAARQLTRSEEHGVASGRLRPADVERGATVCGLALFRAAPHVDSVETVRRLRDAGLRTCVITGDALGTALWAARACGVLVPSARVACLAPAPATSAKGRDDDDDDARAGAPAGKERPTLRFVELSPRTWQPRPGRAHRVPPTAAGVRVFARTYALAATGDALDALAATLPEAHAAVCARASVLARIAPQAKATAVRAIEAGGERCLMVGDGANDAAALQAATCGVALLSARPPAGARTRASAQARARAEAASAEEAAIRALDAEAQRRVEARDFAGALDVMRRRAAVQASARAAKLARRAAERAASVARGEEVGGPFGEVMERVDALLGHASADGGGADGESALASAGEASMAAPFSARPGTPLAALAILRHARAAAGHAVQMRALICLHGLSAAGALSALHLRGVRYGRAHLLAANAISTLCGIATAFPQLRAALSRAPPLSSLLAPRLAASLVLQAATHCATMAGALLIGEAEDGARAAMRAAGASAGVATVAGPAAIVLGAPERQFTPSAVNTAVVCVELAQTVAITAASARLAHPPKARRLAFARAFRTADAAIVLAASGLVPALGQLLQLQPASARFRAQLVALVLADRVVSAACDRMIAALAGALGPREGHSGF</sequence>
<reference evidence="14" key="1">
    <citation type="submission" date="2021-05" db="EMBL/GenBank/DDBJ databases">
        <title>The genome of the haptophyte Pavlova lutheri (Diacronema luteri, Pavlovales) - a model for lipid biosynthesis in eukaryotic algae.</title>
        <authorList>
            <person name="Hulatt C.J."/>
            <person name="Posewitz M.C."/>
        </authorList>
    </citation>
    <scope>NUCLEOTIDE SEQUENCE</scope>
    <source>
        <strain evidence="14">NIVA-4/92</strain>
    </source>
</reference>
<dbReference type="InterPro" id="IPR004014">
    <property type="entry name" value="ATPase_P-typ_cation-transptr_N"/>
</dbReference>
<dbReference type="PANTHER" id="PTHR45630:SF6">
    <property type="entry name" value="CATION-TRANSPORTING P-TYPE ATPASE N-TERMINAL DOMAIN-CONTAINING PROTEIN"/>
    <property type="match status" value="1"/>
</dbReference>
<evidence type="ECO:0000259" key="13">
    <source>
        <dbReference type="Pfam" id="PF00690"/>
    </source>
</evidence>
<feature type="region of interest" description="Disordered" evidence="10">
    <location>
        <begin position="893"/>
        <end position="916"/>
    </location>
</feature>
<evidence type="ECO:0000313" key="14">
    <source>
        <dbReference type="EMBL" id="KAG8466361.1"/>
    </source>
</evidence>
<dbReference type="InterPro" id="IPR036412">
    <property type="entry name" value="HAD-like_sf"/>
</dbReference>
<evidence type="ECO:0008006" key="16">
    <source>
        <dbReference type="Google" id="ProtNLM"/>
    </source>
</evidence>
<dbReference type="Gene3D" id="3.40.1110.10">
    <property type="entry name" value="Calcium-transporting ATPase, cytoplasmic domain N"/>
    <property type="match status" value="1"/>
</dbReference>
<evidence type="ECO:0000256" key="1">
    <source>
        <dbReference type="ARBA" id="ARBA00004141"/>
    </source>
</evidence>
<dbReference type="Gene3D" id="3.40.50.1000">
    <property type="entry name" value="HAD superfamily/HAD-like"/>
    <property type="match status" value="2"/>
</dbReference>
<evidence type="ECO:0000256" key="6">
    <source>
        <dbReference type="ARBA" id="ARBA00022842"/>
    </source>
</evidence>
<dbReference type="SFLD" id="SFLDF00027">
    <property type="entry name" value="p-type_atpase"/>
    <property type="match status" value="1"/>
</dbReference>
<dbReference type="InterPro" id="IPR006544">
    <property type="entry name" value="P-type_TPase_V"/>
</dbReference>
<dbReference type="InterPro" id="IPR008250">
    <property type="entry name" value="ATPase_P-typ_transduc_dom_A_sf"/>
</dbReference>
<evidence type="ECO:0000256" key="3">
    <source>
        <dbReference type="ARBA" id="ARBA00022723"/>
    </source>
</evidence>
<keyword evidence="5" id="KW-0067">ATP-binding</keyword>
<dbReference type="SFLD" id="SFLDS00003">
    <property type="entry name" value="Haloacid_Dehalogenase"/>
    <property type="match status" value="1"/>
</dbReference>
<organism evidence="14 15">
    <name type="scientific">Diacronema lutheri</name>
    <name type="common">Unicellular marine alga</name>
    <name type="synonym">Monochrysis lutheri</name>
    <dbReference type="NCBI Taxonomy" id="2081491"/>
    <lineage>
        <taxon>Eukaryota</taxon>
        <taxon>Haptista</taxon>
        <taxon>Haptophyta</taxon>
        <taxon>Pavlovophyceae</taxon>
        <taxon>Pavlovales</taxon>
        <taxon>Pavlovaceae</taxon>
        <taxon>Diacronema</taxon>
    </lineage>
</organism>
<dbReference type="SUPFAM" id="SSF81665">
    <property type="entry name" value="Calcium ATPase, transmembrane domain M"/>
    <property type="match status" value="1"/>
</dbReference>
<dbReference type="InterPro" id="IPR018303">
    <property type="entry name" value="ATPase_P-typ_P_site"/>
</dbReference>
<evidence type="ECO:0000256" key="9">
    <source>
        <dbReference type="ARBA" id="ARBA00023136"/>
    </source>
</evidence>
<keyword evidence="6" id="KW-0460">Magnesium</keyword>
<keyword evidence="3" id="KW-0479">Metal-binding</keyword>
<evidence type="ECO:0000256" key="7">
    <source>
        <dbReference type="ARBA" id="ARBA00022967"/>
    </source>
</evidence>
<evidence type="ECO:0000256" key="4">
    <source>
        <dbReference type="ARBA" id="ARBA00022741"/>
    </source>
</evidence>
<dbReference type="SUPFAM" id="SSF56784">
    <property type="entry name" value="HAD-like"/>
    <property type="match status" value="1"/>
</dbReference>
<dbReference type="PRINTS" id="PR00119">
    <property type="entry name" value="CATATPASE"/>
</dbReference>
<dbReference type="SFLD" id="SFLDG00002">
    <property type="entry name" value="C1.7:_P-type_atpase_like"/>
    <property type="match status" value="1"/>
</dbReference>
<keyword evidence="4" id="KW-0547">Nucleotide-binding</keyword>
<dbReference type="GO" id="GO:0046872">
    <property type="term" value="F:metal ion binding"/>
    <property type="evidence" value="ECO:0007669"/>
    <property type="project" value="UniProtKB-KW"/>
</dbReference>
<dbReference type="Pfam" id="PF00702">
    <property type="entry name" value="Hydrolase"/>
    <property type="match status" value="1"/>
</dbReference>
<feature type="domain" description="P-type ATPase A" evidence="12">
    <location>
        <begin position="279"/>
        <end position="340"/>
    </location>
</feature>
<dbReference type="GO" id="GO:0140358">
    <property type="term" value="F:P-type transmembrane transporter activity"/>
    <property type="evidence" value="ECO:0007669"/>
    <property type="project" value="InterPro"/>
</dbReference>
<dbReference type="Gene3D" id="1.20.1110.10">
    <property type="entry name" value="Calcium-transporting ATPase, transmembrane domain"/>
    <property type="match status" value="1"/>
</dbReference>
<keyword evidence="7" id="KW-1278">Translocase</keyword>
<comment type="caution">
    <text evidence="14">The sequence shown here is derived from an EMBL/GenBank/DDBJ whole genome shotgun (WGS) entry which is preliminary data.</text>
</comment>
<feature type="region of interest" description="Disordered" evidence="10">
    <location>
        <begin position="628"/>
        <end position="664"/>
    </location>
</feature>
<gene>
    <name evidence="14" type="ORF">KFE25_002117</name>
</gene>
<feature type="signal peptide" evidence="11">
    <location>
        <begin position="1"/>
        <end position="18"/>
    </location>
</feature>
<dbReference type="InterPro" id="IPR023298">
    <property type="entry name" value="ATPase_P-typ_TM_dom_sf"/>
</dbReference>